<dbReference type="EMBL" id="FWXT01000001">
    <property type="protein sequence ID" value="SMC54170.1"/>
    <property type="molecule type" value="Genomic_DNA"/>
</dbReference>
<dbReference type="STRING" id="151894.SAMN04488524_1137"/>
<dbReference type="AlphaFoldDB" id="A0A1W2A0K2"/>
<dbReference type="PROSITE" id="PS50977">
    <property type="entry name" value="HTH_TETR_2"/>
    <property type="match status" value="1"/>
</dbReference>
<organism evidence="4 5">
    <name type="scientific">Pedobacter africanus</name>
    <dbReference type="NCBI Taxonomy" id="151894"/>
    <lineage>
        <taxon>Bacteria</taxon>
        <taxon>Pseudomonadati</taxon>
        <taxon>Bacteroidota</taxon>
        <taxon>Sphingobacteriia</taxon>
        <taxon>Sphingobacteriales</taxon>
        <taxon>Sphingobacteriaceae</taxon>
        <taxon>Pedobacter</taxon>
    </lineage>
</organism>
<reference evidence="5" key="1">
    <citation type="submission" date="2017-04" db="EMBL/GenBank/DDBJ databases">
        <authorList>
            <person name="Varghese N."/>
            <person name="Submissions S."/>
        </authorList>
    </citation>
    <scope>NUCLEOTIDE SEQUENCE [LARGE SCALE GENOMIC DNA]</scope>
    <source>
        <strain evidence="5">DSM 12126</strain>
    </source>
</reference>
<dbReference type="SUPFAM" id="SSF46689">
    <property type="entry name" value="Homeodomain-like"/>
    <property type="match status" value="1"/>
</dbReference>
<gene>
    <name evidence="4" type="ORF">SAMN04488524_1137</name>
</gene>
<dbReference type="RefSeq" id="WP_084237404.1">
    <property type="nucleotide sequence ID" value="NZ_FWXT01000001.1"/>
</dbReference>
<evidence type="ECO:0000313" key="5">
    <source>
        <dbReference type="Proteomes" id="UP000192756"/>
    </source>
</evidence>
<sequence>MGKKRNREEKMELILKAVGTVLRDKGYAGLDVSTIATQAGVHRKAIYYYFKTLHNLLKLFIEREDYWTLFFEKYQLQGQPAEKQVQDTFIEMMQNNLKYFTDQEDMQEIILWQMSKLDPLTRRISEKREEQGAPLLNMTDPYFAQSSYSFRALIAIILSSTYYLGIHASKNKSSVASIDLNQQEDWWLIHKTYGQLIELVWQAAAREACETQEETEPELNMNYAFEKLRNLAAAIALRPPADDNSTAVNAALETECQNLDMVMAQHLLKLKSKTRIKTYLYINLHTLVSVCDSLYDPLRKHNPDAHTVLNLLDKVRQQLNGYIPDDLIVPRIFRDSKNKVFQRQLGILKAKLNAVKLNDALVKLLLKPYLRFGDPKLRMEWGDFKYLRKFNKRMQLCIEEPDVNEELVLNALLGLGFNDTPFIHYCFQQMRSKIAVAENIGGREELLMKYRAAIKQVVQLTKMRFDNYKRPVVDELIKWVDAELEVLARKKGSVLRKTI</sequence>
<dbReference type="Proteomes" id="UP000192756">
    <property type="component" value="Unassembled WGS sequence"/>
</dbReference>
<evidence type="ECO:0000256" key="1">
    <source>
        <dbReference type="ARBA" id="ARBA00023125"/>
    </source>
</evidence>
<dbReference type="GO" id="GO:0003677">
    <property type="term" value="F:DNA binding"/>
    <property type="evidence" value="ECO:0007669"/>
    <property type="project" value="UniProtKB-UniRule"/>
</dbReference>
<name>A0A1W2A0K2_9SPHI</name>
<dbReference type="OrthoDB" id="836882at2"/>
<accession>A0A1W2A0K2</accession>
<protein>
    <submittedName>
        <fullName evidence="4">Transcriptional regulator, TetR family</fullName>
    </submittedName>
</protein>
<keyword evidence="5" id="KW-1185">Reference proteome</keyword>
<evidence type="ECO:0000256" key="2">
    <source>
        <dbReference type="PROSITE-ProRule" id="PRU00335"/>
    </source>
</evidence>
<evidence type="ECO:0000259" key="3">
    <source>
        <dbReference type="PROSITE" id="PS50977"/>
    </source>
</evidence>
<dbReference type="Gene3D" id="1.10.357.10">
    <property type="entry name" value="Tetracycline Repressor, domain 2"/>
    <property type="match status" value="1"/>
</dbReference>
<proteinExistence type="predicted"/>
<dbReference type="PRINTS" id="PR00455">
    <property type="entry name" value="HTHTETR"/>
</dbReference>
<dbReference type="Pfam" id="PF00440">
    <property type="entry name" value="TetR_N"/>
    <property type="match status" value="1"/>
</dbReference>
<dbReference type="InterPro" id="IPR001647">
    <property type="entry name" value="HTH_TetR"/>
</dbReference>
<evidence type="ECO:0000313" key="4">
    <source>
        <dbReference type="EMBL" id="SMC54170.1"/>
    </source>
</evidence>
<feature type="DNA-binding region" description="H-T-H motif" evidence="2">
    <location>
        <begin position="31"/>
        <end position="50"/>
    </location>
</feature>
<keyword evidence="1 2" id="KW-0238">DNA-binding</keyword>
<feature type="domain" description="HTH tetR-type" evidence="3">
    <location>
        <begin position="8"/>
        <end position="68"/>
    </location>
</feature>
<dbReference type="InterPro" id="IPR009057">
    <property type="entry name" value="Homeodomain-like_sf"/>
</dbReference>